<keyword evidence="5" id="KW-1185">Reference proteome</keyword>
<dbReference type="PANTHER" id="PTHR35369">
    <property type="entry name" value="BLR3025 PROTEIN-RELATED"/>
    <property type="match status" value="1"/>
</dbReference>
<evidence type="ECO:0000256" key="2">
    <source>
        <dbReference type="SAM" id="MobiDB-lite"/>
    </source>
</evidence>
<comment type="caution">
    <text evidence="4">The sequence shown here is derived from an EMBL/GenBank/DDBJ whole genome shotgun (WGS) entry which is preliminary data.</text>
</comment>
<protein>
    <submittedName>
        <fullName evidence="4">DNA polymerase Y family protein</fullName>
    </submittedName>
</protein>
<dbReference type="AlphaFoldDB" id="A0AAW9R141"/>
<gene>
    <name evidence="4" type="ORF">WB794_07760</name>
</gene>
<dbReference type="EMBL" id="JBBDHC010000009">
    <property type="protein sequence ID" value="MEJ1249565.1"/>
    <property type="molecule type" value="Genomic_DNA"/>
</dbReference>
<sequence>MRWACVLLPHLALDGALRAGGPDDAPFALVDGPAQRRVLHDACDRARALGLKPGQPLGVAQALAGRLQVRPRDVREEARQRDLLAAWAYGFSSQVAAFGPRALAVEVGGSRALFGGWEEIAPRWREELAALGFRHRLALAPNPLAARVLAGIEDDAQVADDAALRARLDALPLARSGLPEPMVQALARMGLRQLGALRALPRSALMRRFPPRLLEHLDALYGEREIALPLYRPPPRFAARVELSHRVESSQALLFPLRRLTGDLALYLGARDGGAQRFELVLEHEDHPATRVPVGLLAPEREAGLLFELARGRLERAAVPAPVEALALHAESLPPFAPEHRDLFDPRPQQAVPWEVLRERLRARLGEDAVQGLALRADHRPERASAPGESDAPAPAPTLDAPRPAWLVREAPPLYGAPRVLAGPERIESGWWDCADARRDYYRVLTRDGREAWVYRERGGDGTWHLHGWFA</sequence>
<dbReference type="InterPro" id="IPR001126">
    <property type="entry name" value="UmuC"/>
</dbReference>
<dbReference type="PANTHER" id="PTHR35369:SF2">
    <property type="entry name" value="BLR3025 PROTEIN"/>
    <property type="match status" value="1"/>
</dbReference>
<dbReference type="CDD" id="cd03468">
    <property type="entry name" value="PolY_like"/>
    <property type="match status" value="1"/>
</dbReference>
<evidence type="ECO:0000256" key="1">
    <source>
        <dbReference type="ARBA" id="ARBA00022763"/>
    </source>
</evidence>
<organism evidence="4 5">
    <name type="scientific">Denitratimonas tolerans</name>
    <dbReference type="NCBI Taxonomy" id="1338420"/>
    <lineage>
        <taxon>Bacteria</taxon>
        <taxon>Pseudomonadati</taxon>
        <taxon>Pseudomonadota</taxon>
        <taxon>Gammaproteobacteria</taxon>
        <taxon>Lysobacterales</taxon>
        <taxon>Lysobacteraceae</taxon>
        <taxon>Denitratimonas</taxon>
    </lineage>
</organism>
<dbReference type="SUPFAM" id="SSF56672">
    <property type="entry name" value="DNA/RNA polymerases"/>
    <property type="match status" value="1"/>
</dbReference>
<proteinExistence type="predicted"/>
<dbReference type="InterPro" id="IPR050356">
    <property type="entry name" value="SulA_CellDiv_inhibitor"/>
</dbReference>
<evidence type="ECO:0000313" key="5">
    <source>
        <dbReference type="Proteomes" id="UP001364472"/>
    </source>
</evidence>
<evidence type="ECO:0000313" key="4">
    <source>
        <dbReference type="EMBL" id="MEJ1249565.1"/>
    </source>
</evidence>
<dbReference type="Proteomes" id="UP001364472">
    <property type="component" value="Unassembled WGS sequence"/>
</dbReference>
<keyword evidence="1" id="KW-0227">DNA damage</keyword>
<evidence type="ECO:0000259" key="3">
    <source>
        <dbReference type="Pfam" id="PF00817"/>
    </source>
</evidence>
<dbReference type="Pfam" id="PF00817">
    <property type="entry name" value="IMS"/>
    <property type="match status" value="1"/>
</dbReference>
<dbReference type="RefSeq" id="WP_337335282.1">
    <property type="nucleotide sequence ID" value="NZ_JBBDHC010000009.1"/>
</dbReference>
<feature type="domain" description="UmuC" evidence="3">
    <location>
        <begin position="25"/>
        <end position="149"/>
    </location>
</feature>
<accession>A0AAW9R141</accession>
<name>A0AAW9R141_9GAMM</name>
<feature type="region of interest" description="Disordered" evidence="2">
    <location>
        <begin position="376"/>
        <end position="401"/>
    </location>
</feature>
<dbReference type="InterPro" id="IPR043502">
    <property type="entry name" value="DNA/RNA_pol_sf"/>
</dbReference>
<dbReference type="GO" id="GO:0006281">
    <property type="term" value="P:DNA repair"/>
    <property type="evidence" value="ECO:0007669"/>
    <property type="project" value="InterPro"/>
</dbReference>
<reference evidence="4 5" key="1">
    <citation type="journal article" date="2016" name="Antonie Van Leeuwenhoek">
        <title>Denitratimonas tolerans gen. nov., sp. nov., a denitrifying bacterium isolated from a bioreactor for tannery wastewater treatment.</title>
        <authorList>
            <person name="Han S.I."/>
            <person name="Kim J.O."/>
            <person name="Lee Y.R."/>
            <person name="Ekpeghere K.I."/>
            <person name="Koh S.C."/>
            <person name="Whang K.S."/>
        </authorList>
    </citation>
    <scope>NUCLEOTIDE SEQUENCE [LARGE SCALE GENOMIC DNA]</scope>
    <source>
        <strain evidence="4 5">KACC 17565</strain>
    </source>
</reference>